<dbReference type="EMBL" id="JACEEZ010018389">
    <property type="protein sequence ID" value="KAG0716963.1"/>
    <property type="molecule type" value="Genomic_DNA"/>
</dbReference>
<dbReference type="OrthoDB" id="205623at2759"/>
<dbReference type="Proteomes" id="UP000770661">
    <property type="component" value="Unassembled WGS sequence"/>
</dbReference>
<proteinExistence type="inferred from homology"/>
<keyword evidence="5" id="KW-1185">Reference proteome</keyword>
<feature type="domain" description="Sulfotransferase" evidence="3">
    <location>
        <begin position="39"/>
        <end position="111"/>
    </location>
</feature>
<gene>
    <name evidence="4" type="primary">SULT1A1_1</name>
    <name evidence="4" type="ORF">GWK47_008404</name>
</gene>
<dbReference type="InterPro" id="IPR000863">
    <property type="entry name" value="Sulfotransferase_dom"/>
</dbReference>
<name>A0A8J4XXL6_CHIOP</name>
<dbReference type="PANTHER" id="PTHR11783">
    <property type="entry name" value="SULFOTRANSFERASE SULT"/>
    <property type="match status" value="1"/>
</dbReference>
<dbReference type="AlphaFoldDB" id="A0A8J4XXL6"/>
<dbReference type="InterPro" id="IPR027417">
    <property type="entry name" value="P-loop_NTPase"/>
</dbReference>
<comment type="similarity">
    <text evidence="1">Belongs to the sulfotransferase 1 family.</text>
</comment>
<reference evidence="4" key="1">
    <citation type="submission" date="2020-07" db="EMBL/GenBank/DDBJ databases">
        <title>The High-quality genome of the commercially important snow crab, Chionoecetes opilio.</title>
        <authorList>
            <person name="Jeong J.-H."/>
            <person name="Ryu S."/>
        </authorList>
    </citation>
    <scope>NUCLEOTIDE SEQUENCE</scope>
    <source>
        <strain evidence="4">MADBK_172401_WGS</strain>
        <tissue evidence="4">Digestive gland</tissue>
    </source>
</reference>
<protein>
    <submittedName>
        <fullName evidence="4">Sulfotransferase 1A1</fullName>
    </submittedName>
</protein>
<evidence type="ECO:0000256" key="1">
    <source>
        <dbReference type="ARBA" id="ARBA00005771"/>
    </source>
</evidence>
<dbReference type="Gene3D" id="3.40.50.300">
    <property type="entry name" value="P-loop containing nucleotide triphosphate hydrolases"/>
    <property type="match status" value="1"/>
</dbReference>
<accession>A0A8J4XXL6</accession>
<keyword evidence="2" id="KW-0808">Transferase</keyword>
<evidence type="ECO:0000256" key="2">
    <source>
        <dbReference type="ARBA" id="ARBA00022679"/>
    </source>
</evidence>
<dbReference type="SUPFAM" id="SSF52540">
    <property type="entry name" value="P-loop containing nucleoside triphosphate hydrolases"/>
    <property type="match status" value="1"/>
</dbReference>
<dbReference type="GO" id="GO:0008146">
    <property type="term" value="F:sulfotransferase activity"/>
    <property type="evidence" value="ECO:0007669"/>
    <property type="project" value="InterPro"/>
</dbReference>
<evidence type="ECO:0000259" key="3">
    <source>
        <dbReference type="Pfam" id="PF00685"/>
    </source>
</evidence>
<evidence type="ECO:0000313" key="4">
    <source>
        <dbReference type="EMBL" id="KAG0716963.1"/>
    </source>
</evidence>
<comment type="caution">
    <text evidence="4">The sequence shown here is derived from an EMBL/GenBank/DDBJ whole genome shotgun (WGS) entry which is preliminary data.</text>
</comment>
<dbReference type="Pfam" id="PF00685">
    <property type="entry name" value="Sulfotransfer_1"/>
    <property type="match status" value="1"/>
</dbReference>
<organism evidence="4 5">
    <name type="scientific">Chionoecetes opilio</name>
    <name type="common">Atlantic snow crab</name>
    <name type="synonym">Cancer opilio</name>
    <dbReference type="NCBI Taxonomy" id="41210"/>
    <lineage>
        <taxon>Eukaryota</taxon>
        <taxon>Metazoa</taxon>
        <taxon>Ecdysozoa</taxon>
        <taxon>Arthropoda</taxon>
        <taxon>Crustacea</taxon>
        <taxon>Multicrustacea</taxon>
        <taxon>Malacostraca</taxon>
        <taxon>Eumalacostraca</taxon>
        <taxon>Eucarida</taxon>
        <taxon>Decapoda</taxon>
        <taxon>Pleocyemata</taxon>
        <taxon>Brachyura</taxon>
        <taxon>Eubrachyura</taxon>
        <taxon>Majoidea</taxon>
        <taxon>Majidae</taxon>
        <taxon>Chionoecetes</taxon>
    </lineage>
</organism>
<sequence length="111" mass="12963">MVIQDYLANLPASYTYKEMFEALCPDQDITKGFMLQVTENAPDPRTIKTHMPLSLLLPTLLDTCKVVCVARNPKDTVVSYFKHWRWMKDSQRSLESYVQYFVEDELAYGPY</sequence>
<evidence type="ECO:0000313" key="5">
    <source>
        <dbReference type="Proteomes" id="UP000770661"/>
    </source>
</evidence>